<evidence type="ECO:0000313" key="2">
    <source>
        <dbReference type="Proteomes" id="UP000282574"/>
    </source>
</evidence>
<evidence type="ECO:0000313" key="1">
    <source>
        <dbReference type="EMBL" id="RUT04139.1"/>
    </source>
</evidence>
<gene>
    <name evidence="1" type="ORF">DSM107010_58590</name>
</gene>
<sequence length="175" mass="20964">MSRFKELCQTYNRAHSEMADYLESCVQVIQQLVRGLETYLGIPEKRIQFRDEEGKDKSVHEAMYLENGRWHFDTAITMCPEDTYRQRRVEFRRCYYPRQIVVLPLALQRLSAEHFVITIADYSTEFKIDLLDENSFTILYEAIFEIIQTYYQNILHTILEHGESPLKLTYKDLEF</sequence>
<protein>
    <recommendedName>
        <fullName evidence="3">GAF domain-containing protein</fullName>
    </recommendedName>
</protein>
<accession>A0AB37UB42</accession>
<name>A0AB37UB42_9CYAN</name>
<comment type="caution">
    <text evidence="1">The sequence shown here is derived from an EMBL/GenBank/DDBJ whole genome shotgun (WGS) entry which is preliminary data.</text>
</comment>
<dbReference type="RefSeq" id="WP_127024666.1">
    <property type="nucleotide sequence ID" value="NZ_JAVKZF010000001.1"/>
</dbReference>
<evidence type="ECO:0008006" key="3">
    <source>
        <dbReference type="Google" id="ProtNLM"/>
    </source>
</evidence>
<keyword evidence="2" id="KW-1185">Reference proteome</keyword>
<proteinExistence type="predicted"/>
<reference evidence="1 2" key="1">
    <citation type="journal article" date="2019" name="Genome Biol. Evol.">
        <title>Day and night: Metabolic profiles and evolutionary relationships of six axenic non-marine cyanobacteria.</title>
        <authorList>
            <person name="Will S.E."/>
            <person name="Henke P."/>
            <person name="Boedeker C."/>
            <person name="Huang S."/>
            <person name="Brinkmann H."/>
            <person name="Rohde M."/>
            <person name="Jarek M."/>
            <person name="Friedl T."/>
            <person name="Seufert S."/>
            <person name="Schumacher M."/>
            <person name="Overmann J."/>
            <person name="Neumann-Schaal M."/>
            <person name="Petersen J."/>
        </authorList>
    </citation>
    <scope>NUCLEOTIDE SEQUENCE [LARGE SCALE GENOMIC DNA]</scope>
    <source>
        <strain evidence="1 2">SAG 39.79</strain>
    </source>
</reference>
<dbReference type="AlphaFoldDB" id="A0AB37UB42"/>
<dbReference type="EMBL" id="RSCK01000090">
    <property type="protein sequence ID" value="RUT04139.1"/>
    <property type="molecule type" value="Genomic_DNA"/>
</dbReference>
<dbReference type="Proteomes" id="UP000282574">
    <property type="component" value="Unassembled WGS sequence"/>
</dbReference>
<organism evidence="1 2">
    <name type="scientific">Chroococcidiopsis cubana SAG 39.79</name>
    <dbReference type="NCBI Taxonomy" id="388085"/>
    <lineage>
        <taxon>Bacteria</taxon>
        <taxon>Bacillati</taxon>
        <taxon>Cyanobacteriota</taxon>
        <taxon>Cyanophyceae</taxon>
        <taxon>Chroococcidiopsidales</taxon>
        <taxon>Chroococcidiopsidaceae</taxon>
        <taxon>Chroococcidiopsis</taxon>
    </lineage>
</organism>